<comment type="caution">
    <text evidence="2">The sequence shown here is derived from an EMBL/GenBank/DDBJ whole genome shotgun (WGS) entry which is preliminary data.</text>
</comment>
<dbReference type="PROSITE" id="PS50983">
    <property type="entry name" value="FE_B12_PBP"/>
    <property type="match status" value="1"/>
</dbReference>
<dbReference type="PANTHER" id="PTHR30535:SF34">
    <property type="entry name" value="MOLYBDATE-BINDING PROTEIN MOLA"/>
    <property type="match status" value="1"/>
</dbReference>
<name>A0A2A4G395_9FLAO</name>
<dbReference type="AlphaFoldDB" id="A0A2A4G395"/>
<feature type="domain" description="Fe/B12 periplasmic-binding" evidence="1">
    <location>
        <begin position="94"/>
        <end position="366"/>
    </location>
</feature>
<dbReference type="InterPro" id="IPR002491">
    <property type="entry name" value="ABC_transptr_periplasmic_BD"/>
</dbReference>
<protein>
    <recommendedName>
        <fullName evidence="1">Fe/B12 periplasmic-binding domain-containing protein</fullName>
    </recommendedName>
</protein>
<accession>A0A2A4G395</accession>
<dbReference type="PANTHER" id="PTHR30535">
    <property type="entry name" value="VITAMIN B12-BINDING PROTEIN"/>
    <property type="match status" value="1"/>
</dbReference>
<sequence length="379" mass="42906">MRTWPYYLILVFICFSCKESKEIKAVAEAKEITLSYAKSFAINQRDGYIELEVNKPWPNAENGFRYALVPREQLAAYRDSLRGYDAVIGVPVKKVIVTSTTHIPALEILEEEKSLIGFPSLDFVSSPKTRALINSGAIKELGNNEALNLELALALEPELIVTFGIDNKVTTLEPLERAGIPIVYNADWTEESPLGRAEWIKFMGVFYDKLDEATAFFDSISKDYQQAKQRLGRPKTRPKIMTGAVYKDVWYVSGGKSWAAQFIKDAQAEYLWESDTATGSIPVALENMLVRSHEADIWLSPGLYTTYADLKAANPHYDRFRAFKENKIFSAASLQGETGGMLYFELAPQRPDLVLQDLIYYLHPGVLTDYIPYFYKPLE</sequence>
<evidence type="ECO:0000259" key="1">
    <source>
        <dbReference type="PROSITE" id="PS50983"/>
    </source>
</evidence>
<dbReference type="GO" id="GO:0071281">
    <property type="term" value="P:cellular response to iron ion"/>
    <property type="evidence" value="ECO:0007669"/>
    <property type="project" value="TreeGrafter"/>
</dbReference>
<evidence type="ECO:0000313" key="3">
    <source>
        <dbReference type="Proteomes" id="UP000219559"/>
    </source>
</evidence>
<proteinExistence type="predicted"/>
<dbReference type="SUPFAM" id="SSF53807">
    <property type="entry name" value="Helical backbone' metal receptor"/>
    <property type="match status" value="1"/>
</dbReference>
<evidence type="ECO:0000313" key="2">
    <source>
        <dbReference type="EMBL" id="PCE62440.1"/>
    </source>
</evidence>
<dbReference type="InterPro" id="IPR050902">
    <property type="entry name" value="ABC_Transporter_SBP"/>
</dbReference>
<reference evidence="2 3" key="1">
    <citation type="submission" date="2017-04" db="EMBL/GenBank/DDBJ databases">
        <title>A new member of the family Flavobacteriaceae isolated from ascidians.</title>
        <authorList>
            <person name="Chen L."/>
        </authorList>
    </citation>
    <scope>NUCLEOTIDE SEQUENCE [LARGE SCALE GENOMIC DNA]</scope>
    <source>
        <strain evidence="2 3">HQA918</strain>
    </source>
</reference>
<dbReference type="RefSeq" id="WP_097443811.1">
    <property type="nucleotide sequence ID" value="NZ_NBWU01000009.1"/>
</dbReference>
<organism evidence="2 3">
    <name type="scientific">Sediminicola luteus</name>
    <dbReference type="NCBI Taxonomy" id="319238"/>
    <lineage>
        <taxon>Bacteria</taxon>
        <taxon>Pseudomonadati</taxon>
        <taxon>Bacteroidota</taxon>
        <taxon>Flavobacteriia</taxon>
        <taxon>Flavobacteriales</taxon>
        <taxon>Flavobacteriaceae</taxon>
        <taxon>Sediminicola</taxon>
    </lineage>
</organism>
<keyword evidence="3" id="KW-1185">Reference proteome</keyword>
<dbReference type="EMBL" id="NBWU01000009">
    <property type="protein sequence ID" value="PCE62440.1"/>
    <property type="molecule type" value="Genomic_DNA"/>
</dbReference>
<dbReference type="Proteomes" id="UP000219559">
    <property type="component" value="Unassembled WGS sequence"/>
</dbReference>
<dbReference type="Gene3D" id="3.40.50.1980">
    <property type="entry name" value="Nitrogenase molybdenum iron protein domain"/>
    <property type="match status" value="2"/>
</dbReference>
<dbReference type="Pfam" id="PF01497">
    <property type="entry name" value="Peripla_BP_2"/>
    <property type="match status" value="1"/>
</dbReference>
<dbReference type="OrthoDB" id="9812528at2"/>
<gene>
    <name evidence="2" type="ORF">B7P33_18985</name>
</gene>